<keyword evidence="1" id="KW-0472">Membrane</keyword>
<feature type="transmembrane region" description="Helical" evidence="1">
    <location>
        <begin position="262"/>
        <end position="281"/>
    </location>
</feature>
<keyword evidence="1" id="KW-0812">Transmembrane</keyword>
<organism evidence="2 3">
    <name type="scientific">Sphingomonas aurea</name>
    <dbReference type="NCBI Taxonomy" id="3063994"/>
    <lineage>
        <taxon>Bacteria</taxon>
        <taxon>Pseudomonadati</taxon>
        <taxon>Pseudomonadota</taxon>
        <taxon>Alphaproteobacteria</taxon>
        <taxon>Sphingomonadales</taxon>
        <taxon>Sphingomonadaceae</taxon>
        <taxon>Sphingomonas</taxon>
    </lineage>
</organism>
<keyword evidence="3" id="KW-1185">Reference proteome</keyword>
<protein>
    <recommendedName>
        <fullName evidence="4">Flippase-like domain-containing protein</fullName>
    </recommendedName>
</protein>
<proteinExistence type="predicted"/>
<feature type="transmembrane region" description="Helical" evidence="1">
    <location>
        <begin position="142"/>
        <end position="164"/>
    </location>
</feature>
<accession>A0ABT9EKT9</accession>
<feature type="transmembrane region" description="Helical" evidence="1">
    <location>
        <begin position="30"/>
        <end position="49"/>
    </location>
</feature>
<feature type="transmembrane region" description="Helical" evidence="1">
    <location>
        <begin position="287"/>
        <end position="305"/>
    </location>
</feature>
<feature type="transmembrane region" description="Helical" evidence="1">
    <location>
        <begin position="237"/>
        <end position="255"/>
    </location>
</feature>
<gene>
    <name evidence="2" type="ORF">Q5H91_10220</name>
</gene>
<name>A0ABT9EKT9_9SPHN</name>
<reference evidence="2 3" key="1">
    <citation type="submission" date="2023-07" db="EMBL/GenBank/DDBJ databases">
        <authorList>
            <person name="Kim M.K."/>
        </authorList>
    </citation>
    <scope>NUCLEOTIDE SEQUENCE [LARGE SCALE GENOMIC DNA]</scope>
    <source>
        <strain evidence="2 3">KR1UV-12</strain>
    </source>
</reference>
<evidence type="ECO:0000256" key="1">
    <source>
        <dbReference type="SAM" id="Phobius"/>
    </source>
</evidence>
<dbReference type="EMBL" id="JAUUDS010000004">
    <property type="protein sequence ID" value="MDP1027588.1"/>
    <property type="molecule type" value="Genomic_DNA"/>
</dbReference>
<evidence type="ECO:0000313" key="2">
    <source>
        <dbReference type="EMBL" id="MDP1027588.1"/>
    </source>
</evidence>
<keyword evidence="1" id="KW-1133">Transmembrane helix</keyword>
<dbReference type="RefSeq" id="WP_305173296.1">
    <property type="nucleotide sequence ID" value="NZ_JAUUDS010000004.1"/>
</dbReference>
<evidence type="ECO:0000313" key="3">
    <source>
        <dbReference type="Proteomes" id="UP001230685"/>
    </source>
</evidence>
<feature type="transmembrane region" description="Helical" evidence="1">
    <location>
        <begin position="206"/>
        <end position="231"/>
    </location>
</feature>
<comment type="caution">
    <text evidence="2">The sequence shown here is derived from an EMBL/GenBank/DDBJ whole genome shotgun (WGS) entry which is preliminary data.</text>
</comment>
<evidence type="ECO:0008006" key="4">
    <source>
        <dbReference type="Google" id="ProtNLM"/>
    </source>
</evidence>
<feature type="transmembrane region" description="Helical" evidence="1">
    <location>
        <begin position="176"/>
        <end position="194"/>
    </location>
</feature>
<sequence length="310" mass="33871">MIPRFIANDGSQPPSTTAVPLVPVALNKGVLTRWLSPAISIAILLAALWQLRSVDFAQLVRMVPRSAGFWLLFVGGYLITPASEWIIFRRLWQLPARGFVALLRKRISNEIVLGYSGELYFYGWARRHATMVGAPFGAIKDVAILSALVANLCTLVLAMATWRLFAGTPFGFDTRLVAVSAACMTIPSVTAFLLRKRLFTLRQPELIRIAVIHFVRIVATTVAAALLWASVLPSAPLTWWLALATLRLLVSRLPLLPNKDIVFAGLVAFTVGNASGVTAVMTMIAAIWLATHLLLGVVLAAYELATERAR</sequence>
<dbReference type="Proteomes" id="UP001230685">
    <property type="component" value="Unassembled WGS sequence"/>
</dbReference>
<feature type="transmembrane region" description="Helical" evidence="1">
    <location>
        <begin position="69"/>
        <end position="88"/>
    </location>
</feature>